<dbReference type="CDD" id="cd06588">
    <property type="entry name" value="PhnB_like"/>
    <property type="match status" value="1"/>
</dbReference>
<accession>A0A240U780</accession>
<organism evidence="2 3">
    <name type="scientific">Acidovorax carolinensis</name>
    <dbReference type="NCBI Taxonomy" id="553814"/>
    <lineage>
        <taxon>Bacteria</taxon>
        <taxon>Pseudomonadati</taxon>
        <taxon>Pseudomonadota</taxon>
        <taxon>Betaproteobacteria</taxon>
        <taxon>Burkholderiales</taxon>
        <taxon>Comamonadaceae</taxon>
        <taxon>Acidovorax</taxon>
    </lineage>
</organism>
<dbReference type="InterPro" id="IPR028973">
    <property type="entry name" value="PhnB-like"/>
</dbReference>
<reference evidence="2 3" key="1">
    <citation type="submission" date="2017-05" db="EMBL/GenBank/DDBJ databases">
        <title>Polyphasic characterization of four soil-derived phenanthrene-degrading Acidovorax strains and proposal of Acidovorax phenanthrenivorans sp. nov.</title>
        <authorList>
            <person name="Singleton D.R."/>
            <person name="Lee J."/>
            <person name="Dickey A.N."/>
            <person name="Stroud A."/>
            <person name="Scholl E.H."/>
            <person name="Wright F.A."/>
            <person name="Aitken M.D."/>
        </authorList>
    </citation>
    <scope>NUCLEOTIDE SEQUENCE [LARGE SCALE GENOMIC DNA]</scope>
    <source>
        <strain evidence="2">NA3</strain>
    </source>
</reference>
<dbReference type="RefSeq" id="WP_094098872.1">
    <property type="nucleotide sequence ID" value="NZ_CP021361.1"/>
</dbReference>
<sequence>MKVEPYLFFEGRCEEALDFYRRALGAEVTALMRYKDNPEPAAGQGCAAEGASTGPKPEMVMHAVFRVGETQLMASDSLGSGKPHFQGVSLSLNPATEAEAQRLFSALAEGGTVQMPLGRTFFSPAFGMVADRFGLSWMVVVAS</sequence>
<keyword evidence="3" id="KW-1185">Reference proteome</keyword>
<gene>
    <name evidence="2" type="ORF">CBP34_18440</name>
</gene>
<dbReference type="AlphaFoldDB" id="A0A240U780"/>
<feature type="domain" description="PhnB-like" evidence="1">
    <location>
        <begin position="2"/>
        <end position="140"/>
    </location>
</feature>
<proteinExistence type="predicted"/>
<dbReference type="PANTHER" id="PTHR33990:SF1">
    <property type="entry name" value="PROTEIN YJDN"/>
    <property type="match status" value="1"/>
</dbReference>
<name>A0A240U780_9BURK</name>
<dbReference type="Gene3D" id="3.10.180.10">
    <property type="entry name" value="2,3-Dihydroxybiphenyl 1,2-Dioxygenase, domain 1"/>
    <property type="match status" value="1"/>
</dbReference>
<evidence type="ECO:0000313" key="3">
    <source>
        <dbReference type="Proteomes" id="UP000194432"/>
    </source>
</evidence>
<dbReference type="InterPro" id="IPR029068">
    <property type="entry name" value="Glyas_Bleomycin-R_OHBP_Dase"/>
</dbReference>
<protein>
    <recommendedName>
        <fullName evidence="1">PhnB-like domain-containing protein</fullName>
    </recommendedName>
</protein>
<evidence type="ECO:0000259" key="1">
    <source>
        <dbReference type="Pfam" id="PF06983"/>
    </source>
</evidence>
<dbReference type="EMBL" id="CP021361">
    <property type="protein sequence ID" value="ART53251.1"/>
    <property type="molecule type" value="Genomic_DNA"/>
</dbReference>
<dbReference type="SUPFAM" id="SSF54593">
    <property type="entry name" value="Glyoxalase/Bleomycin resistance protein/Dihydroxybiphenyl dioxygenase"/>
    <property type="match status" value="1"/>
</dbReference>
<dbReference type="Proteomes" id="UP000194432">
    <property type="component" value="Chromosome 1"/>
</dbReference>
<dbReference type="KEGG" id="acin:CBP34_18440"/>
<dbReference type="Pfam" id="PF06983">
    <property type="entry name" value="3-dmu-9_3-mt"/>
    <property type="match status" value="1"/>
</dbReference>
<evidence type="ECO:0000313" key="2">
    <source>
        <dbReference type="EMBL" id="ART53251.1"/>
    </source>
</evidence>
<dbReference type="PANTHER" id="PTHR33990">
    <property type="entry name" value="PROTEIN YJDN-RELATED"/>
    <property type="match status" value="1"/>
</dbReference>